<feature type="domain" description="SusD-like N-terminal" evidence="9">
    <location>
        <begin position="23"/>
        <end position="229"/>
    </location>
</feature>
<feature type="domain" description="RagB/SusD" evidence="8">
    <location>
        <begin position="269"/>
        <end position="566"/>
    </location>
</feature>
<feature type="signal peptide" evidence="7">
    <location>
        <begin position="1"/>
        <end position="21"/>
    </location>
</feature>
<evidence type="ECO:0000313" key="11">
    <source>
        <dbReference type="Proteomes" id="UP000251545"/>
    </source>
</evidence>
<dbReference type="AlphaFoldDB" id="A0A362X2N7"/>
<gene>
    <name evidence="10" type="ORF">CLV33_102399</name>
</gene>
<comment type="subcellular location">
    <subcellularLocation>
        <location evidence="1">Cell outer membrane</location>
    </subcellularLocation>
</comment>
<feature type="region of interest" description="Disordered" evidence="6">
    <location>
        <begin position="338"/>
        <end position="357"/>
    </location>
</feature>
<dbReference type="Proteomes" id="UP000251545">
    <property type="component" value="Unassembled WGS sequence"/>
</dbReference>
<dbReference type="RefSeq" id="WP_105473042.1">
    <property type="nucleotide sequence ID" value="NZ_PVEO01000002.1"/>
</dbReference>
<organism evidence="10 11">
    <name type="scientific">Jejuia pallidilutea</name>
    <dbReference type="NCBI Taxonomy" id="504487"/>
    <lineage>
        <taxon>Bacteria</taxon>
        <taxon>Pseudomonadati</taxon>
        <taxon>Bacteroidota</taxon>
        <taxon>Flavobacteriia</taxon>
        <taxon>Flavobacteriales</taxon>
        <taxon>Flavobacteriaceae</taxon>
        <taxon>Jejuia</taxon>
    </lineage>
</organism>
<dbReference type="InterPro" id="IPR011990">
    <property type="entry name" value="TPR-like_helical_dom_sf"/>
</dbReference>
<dbReference type="Pfam" id="PF14322">
    <property type="entry name" value="SusD-like_3"/>
    <property type="match status" value="1"/>
</dbReference>
<evidence type="ECO:0000256" key="6">
    <source>
        <dbReference type="SAM" id="MobiDB-lite"/>
    </source>
</evidence>
<evidence type="ECO:0000313" key="10">
    <source>
        <dbReference type="EMBL" id="PQV50535.1"/>
    </source>
</evidence>
<dbReference type="PROSITE" id="PS51257">
    <property type="entry name" value="PROKAR_LIPOPROTEIN"/>
    <property type="match status" value="1"/>
</dbReference>
<dbReference type="Pfam" id="PF07980">
    <property type="entry name" value="SusD_RagB"/>
    <property type="match status" value="1"/>
</dbReference>
<keyword evidence="5" id="KW-0998">Cell outer membrane</keyword>
<dbReference type="InterPro" id="IPR012944">
    <property type="entry name" value="SusD_RagB_dom"/>
</dbReference>
<evidence type="ECO:0000256" key="4">
    <source>
        <dbReference type="ARBA" id="ARBA00023136"/>
    </source>
</evidence>
<feature type="region of interest" description="Disordered" evidence="6">
    <location>
        <begin position="293"/>
        <end position="313"/>
    </location>
</feature>
<dbReference type="EMBL" id="PVEO01000002">
    <property type="protein sequence ID" value="PQV50535.1"/>
    <property type="molecule type" value="Genomic_DNA"/>
</dbReference>
<name>A0A362X2N7_9FLAO</name>
<keyword evidence="3 7" id="KW-0732">Signal</keyword>
<evidence type="ECO:0000259" key="8">
    <source>
        <dbReference type="Pfam" id="PF07980"/>
    </source>
</evidence>
<dbReference type="GO" id="GO:0009279">
    <property type="term" value="C:cell outer membrane"/>
    <property type="evidence" value="ECO:0007669"/>
    <property type="project" value="UniProtKB-SubCell"/>
</dbReference>
<evidence type="ECO:0000259" key="9">
    <source>
        <dbReference type="Pfam" id="PF14322"/>
    </source>
</evidence>
<protein>
    <submittedName>
        <fullName evidence="10">Putative outer membrane starch-binding protein</fullName>
    </submittedName>
</protein>
<dbReference type="SUPFAM" id="SSF48452">
    <property type="entry name" value="TPR-like"/>
    <property type="match status" value="1"/>
</dbReference>
<dbReference type="Gene3D" id="1.25.40.390">
    <property type="match status" value="1"/>
</dbReference>
<sequence length="566" mass="63987">MKIYNKIAAIVMVVFTMTSCAEDYLEVSPENVISEDNLDLEQLVVSAYSTLDYRYNTGEFRDNWPFDHAPTNWCFSDIRSGDAYKGGGGVGDNPGGGMHALEIHQVFPSSDNVYNLWRALYFSVFRVNSAIRAINDNPDFENAALRIAELKVLRAHFYFEAMKNFGSFVYLDENTPVDEVASIENSFDADYLWGKIEGDLNAAIPVLPETQPELGRINKLVAYAYLAKAKLFQGEWQEVITNADKVIAGPYRLVDDLEKLYSTPGYGNPENVFAIQYSIDDGSEFGNLDFGSLLNSPDSPSDDPNHPYLNGDDFDKPSQNIVNAFKVDANGLPLLDTYNNSDLEPRDTATPVDPRLDHSIGRPGITWKKWEPMPMQDNWNRDIATYGYYVRKKNQIDPYSDLRASGGFPWAKGALDWPIIKISDVMLWKAEAAIELNDTETGMTIINQIRNRAKNAPRVYDFNNPSVDAANYSIELYPTIGITQNYARKALRMERRLELHNEGHHFYDLVRWGEAANWINNYMLTESGKRSYYSGASFTAGRDEYLPIPQIEIDATGGVYKQRAGY</sequence>
<evidence type="ECO:0000256" key="1">
    <source>
        <dbReference type="ARBA" id="ARBA00004442"/>
    </source>
</evidence>
<evidence type="ECO:0000256" key="7">
    <source>
        <dbReference type="SAM" id="SignalP"/>
    </source>
</evidence>
<proteinExistence type="inferred from homology"/>
<accession>A0A362X2N7</accession>
<keyword evidence="4" id="KW-0472">Membrane</keyword>
<evidence type="ECO:0000256" key="5">
    <source>
        <dbReference type="ARBA" id="ARBA00023237"/>
    </source>
</evidence>
<dbReference type="InterPro" id="IPR033985">
    <property type="entry name" value="SusD-like_N"/>
</dbReference>
<comment type="similarity">
    <text evidence="2">Belongs to the SusD family.</text>
</comment>
<evidence type="ECO:0000256" key="3">
    <source>
        <dbReference type="ARBA" id="ARBA00022729"/>
    </source>
</evidence>
<reference evidence="10 11" key="1">
    <citation type="submission" date="2018-02" db="EMBL/GenBank/DDBJ databases">
        <title>Genomic Encyclopedia of Archaeal and Bacterial Type Strains, Phase II (KMG-II): from individual species to whole genera.</title>
        <authorList>
            <person name="Goeker M."/>
        </authorList>
    </citation>
    <scope>NUCLEOTIDE SEQUENCE [LARGE SCALE GENOMIC DNA]</scope>
    <source>
        <strain evidence="10 11">DSM 21165</strain>
    </source>
</reference>
<feature type="chain" id="PRO_5016882555" evidence="7">
    <location>
        <begin position="22"/>
        <end position="566"/>
    </location>
</feature>
<comment type="caution">
    <text evidence="10">The sequence shown here is derived from an EMBL/GenBank/DDBJ whole genome shotgun (WGS) entry which is preliminary data.</text>
</comment>
<evidence type="ECO:0000256" key="2">
    <source>
        <dbReference type="ARBA" id="ARBA00006275"/>
    </source>
</evidence>